<dbReference type="PANTHER" id="PTHR12839:SF7">
    <property type="entry name" value="REGULATOR OF NONSENSE TRANSCRIPTS 2"/>
    <property type="match status" value="1"/>
</dbReference>
<dbReference type="SUPFAM" id="SSF48371">
    <property type="entry name" value="ARM repeat"/>
    <property type="match status" value="2"/>
</dbReference>
<dbReference type="GO" id="GO:0035145">
    <property type="term" value="C:exon-exon junction complex"/>
    <property type="evidence" value="ECO:0007669"/>
    <property type="project" value="TreeGrafter"/>
</dbReference>
<dbReference type="InterPro" id="IPR003890">
    <property type="entry name" value="MIF4G-like_typ-3"/>
</dbReference>
<reference evidence="2 3" key="1">
    <citation type="submission" date="2017-10" db="EMBL/GenBank/DDBJ databases">
        <authorList>
            <person name="Sibley D."/>
            <person name="Venepally P."/>
            <person name="Karamycheva S."/>
            <person name="Hadjithomas M."/>
            <person name="Khan A."/>
            <person name="Brunk B."/>
            <person name="Roos D."/>
            <person name="Caler E."/>
            <person name="Lorenzi H."/>
        </authorList>
    </citation>
    <scope>NUCLEOTIDE SEQUENCE [LARGE SCALE GENOMIC DNA]</scope>
    <source>
        <strain evidence="2 3">CAST</strain>
    </source>
</reference>
<name>A0A3R8AQJ1_TOXGO</name>
<evidence type="ECO:0000313" key="2">
    <source>
        <dbReference type="EMBL" id="RQX71920.1"/>
    </source>
</evidence>
<sequence>MFSSLLAGRFSSAESAFFLDNPHFPSDCHIVDVCGGVLDYLQGEMKRILEEKHPTELESKIKNVRFIAECTKFGLLPVGFVLGAFNSLMEDMTPHHVELLYHIADACGNYLLHMPLTRQRFSALLQKMLKIKTAKNLPADLDILLEDAYHQLRSSTNARAQGRGAKTPEPPEKQFLRKLIFEELLRRDEDQVARMIRKFPWSTEPKVEKWFRENVLDLDMQTNFDHIHRIASLMCALAKYLPSAIIACIDGLLEAIQVEARLKEPLSRDCFPLQTELK</sequence>
<dbReference type="AlphaFoldDB" id="A0A3R8AQJ1"/>
<dbReference type="VEuPathDB" id="ToxoDB:TGCAST_356760"/>
<accession>A0A3R8AQJ1</accession>
<dbReference type="EMBL" id="AHIV02000948">
    <property type="protein sequence ID" value="RQX71920.1"/>
    <property type="molecule type" value="Genomic_DNA"/>
</dbReference>
<dbReference type="Gene3D" id="1.25.40.180">
    <property type="match status" value="2"/>
</dbReference>
<dbReference type="InterPro" id="IPR039762">
    <property type="entry name" value="Nmd2/UPF2"/>
</dbReference>
<comment type="caution">
    <text evidence="2">The sequence shown here is derived from an EMBL/GenBank/DDBJ whole genome shotgun (WGS) entry which is preliminary data.</text>
</comment>
<evidence type="ECO:0000313" key="3">
    <source>
        <dbReference type="Proteomes" id="UP000284452"/>
    </source>
</evidence>
<dbReference type="Proteomes" id="UP000284452">
    <property type="component" value="Unassembled WGS sequence"/>
</dbReference>
<proteinExistence type="predicted"/>
<dbReference type="PANTHER" id="PTHR12839">
    <property type="entry name" value="NONSENSE-MEDIATED MRNA DECAY PROTEIN 2 UP-FRAMESHIFT SUPPRESSOR 2"/>
    <property type="match status" value="1"/>
</dbReference>
<evidence type="ECO:0000259" key="1">
    <source>
        <dbReference type="Pfam" id="PF02854"/>
    </source>
</evidence>
<dbReference type="GO" id="GO:0000184">
    <property type="term" value="P:nuclear-transcribed mRNA catabolic process, nonsense-mediated decay"/>
    <property type="evidence" value="ECO:0007669"/>
    <property type="project" value="InterPro"/>
</dbReference>
<dbReference type="Pfam" id="PF02854">
    <property type="entry name" value="MIF4G"/>
    <property type="match status" value="1"/>
</dbReference>
<gene>
    <name evidence="2" type="ORF">TGCAST_356760</name>
</gene>
<organism evidence="2 3">
    <name type="scientific">Toxoplasma gondii CAST</name>
    <dbReference type="NCBI Taxonomy" id="943122"/>
    <lineage>
        <taxon>Eukaryota</taxon>
        <taxon>Sar</taxon>
        <taxon>Alveolata</taxon>
        <taxon>Apicomplexa</taxon>
        <taxon>Conoidasida</taxon>
        <taxon>Coccidia</taxon>
        <taxon>Eucoccidiorida</taxon>
        <taxon>Eimeriorina</taxon>
        <taxon>Sarcocystidae</taxon>
        <taxon>Toxoplasma</taxon>
    </lineage>
</organism>
<feature type="domain" description="MIF4G" evidence="1">
    <location>
        <begin position="30"/>
        <end position="150"/>
    </location>
</feature>
<feature type="non-terminal residue" evidence="2">
    <location>
        <position position="278"/>
    </location>
</feature>
<dbReference type="GO" id="GO:0003723">
    <property type="term" value="F:RNA binding"/>
    <property type="evidence" value="ECO:0007669"/>
    <property type="project" value="InterPro"/>
</dbReference>
<dbReference type="GO" id="GO:0005737">
    <property type="term" value="C:cytoplasm"/>
    <property type="evidence" value="ECO:0007669"/>
    <property type="project" value="TreeGrafter"/>
</dbReference>
<protein>
    <submittedName>
        <fullName evidence="2">MIF4G domain protein</fullName>
    </submittedName>
</protein>
<dbReference type="InterPro" id="IPR016024">
    <property type="entry name" value="ARM-type_fold"/>
</dbReference>